<dbReference type="InterPro" id="IPR006626">
    <property type="entry name" value="PbH1"/>
</dbReference>
<dbReference type="InterPro" id="IPR012334">
    <property type="entry name" value="Pectin_lyas_fold"/>
</dbReference>
<evidence type="ECO:0000313" key="3">
    <source>
        <dbReference type="EMBL" id="GAQ20293.1"/>
    </source>
</evidence>
<accession>A0A100HGL8</accession>
<proteinExistence type="predicted"/>
<dbReference type="PANTHER" id="PTHR11319">
    <property type="entry name" value="G PROTEIN-COUPLED RECEPTOR-RELATED"/>
    <property type="match status" value="1"/>
</dbReference>
<gene>
    <name evidence="3" type="ORF">DEIGR_100320</name>
</gene>
<name>A0A100HGL8_9DEIO</name>
<evidence type="ECO:0008006" key="5">
    <source>
        <dbReference type="Google" id="ProtNLM"/>
    </source>
</evidence>
<dbReference type="AlphaFoldDB" id="A0A100HGL8"/>
<sequence>MTAPKHTPALILLTLTLAACGGGGGTPEPIGTPVTNLADSGAGSLRDTLAAAKSGDTLRLTGTGTLTLASPLSIDRDVTIIATGVTIDAAGKGRALDIAKGATVTMQGGTLKGGTGAVLPTSLTGQAVTVTYGGVLSNAGTLTLDGVTVTGGKANMGGGIYNMEGATLTLKGSTNVTGNEATLADPADGALRQGGGGGILNLGVLTISGGNVTANKSFNGGGGIRSEVGSRLTMTAGSVSNNACTAPLVEVTGGGYTGCTGGGIHARGTTTLSGGTIGGNTATYLGGGVVALATCKTSACDSFILPTFEMSGSTVVENNTLTGAQVNDGGGLWLHAMSNITGGTIRGNKAMYGGGLSVRHDLQFTGATIEGNTASAGGGGLMVAGDVTQATLLGGTIKGNTSKTGGGVAVSENSKLTVKGGTVTQNTATANGGGLRTWRGSIDVQGGTISSNKADFEGGAISTEERGNVTVSGGLIENNTAGTWGGGINVRTEAAGLTVTGGTVRGNTAGKDGGGISAGRTINLAGATIEGNKATGGGGGVFMGVWNATTPMTATFGSGLIIRNNAATTGGGIQFLSSNAANATLTLNATVTGNTATQWGGGMVGEAIIKMVGGSINGNRATGTGQNQGGVGGVQLYAGANMTVTGGTISDNEGRWAGGVQVSPPYGDKPAAQFMLAGATISGNRATEYNSGGINNGGTLTITSGSITGNTAKMNGGGVFNSRTSTFTQTGGSVTGNNPNNVFNEQ</sequence>
<dbReference type="SUPFAM" id="SSF51126">
    <property type="entry name" value="Pectin lyase-like"/>
    <property type="match status" value="3"/>
</dbReference>
<dbReference type="Gene3D" id="2.160.20.10">
    <property type="entry name" value="Single-stranded right-handed beta-helix, Pectin lyase-like"/>
    <property type="match status" value="1"/>
</dbReference>
<dbReference type="RefSeq" id="WP_058974690.1">
    <property type="nucleotide sequence ID" value="NZ_BCMS01000001.1"/>
</dbReference>
<feature type="signal peptide" evidence="2">
    <location>
        <begin position="1"/>
        <end position="21"/>
    </location>
</feature>
<dbReference type="Proteomes" id="UP000056209">
    <property type="component" value="Unassembled WGS sequence"/>
</dbReference>
<evidence type="ECO:0000313" key="4">
    <source>
        <dbReference type="Proteomes" id="UP000056209"/>
    </source>
</evidence>
<keyword evidence="2" id="KW-0732">Signal</keyword>
<dbReference type="OrthoDB" id="62241at2"/>
<evidence type="ECO:0000256" key="2">
    <source>
        <dbReference type="SAM" id="SignalP"/>
    </source>
</evidence>
<keyword evidence="4" id="KW-1185">Reference proteome</keyword>
<feature type="chain" id="PRO_5007086462" description="Polymorphic outer membrane protein" evidence="2">
    <location>
        <begin position="22"/>
        <end position="746"/>
    </location>
</feature>
<dbReference type="PROSITE" id="PS51257">
    <property type="entry name" value="PROKAR_LIPOPROTEIN"/>
    <property type="match status" value="1"/>
</dbReference>
<evidence type="ECO:0000256" key="1">
    <source>
        <dbReference type="SAM" id="MobiDB-lite"/>
    </source>
</evidence>
<dbReference type="InterPro" id="IPR011050">
    <property type="entry name" value="Pectin_lyase_fold/virulence"/>
</dbReference>
<feature type="region of interest" description="Disordered" evidence="1">
    <location>
        <begin position="727"/>
        <end position="746"/>
    </location>
</feature>
<reference evidence="4" key="1">
    <citation type="submission" date="2015-11" db="EMBL/GenBank/DDBJ databases">
        <title>Draft Genome Sequence of the Radioresistant Bacterium Deinococcus grandis, Isolated from Freshwater Fish in Japan.</title>
        <authorList>
            <person name="Satoh K."/>
            <person name="Onodera T."/>
            <person name="Omoso K."/>
            <person name="Takeda-Yano K."/>
            <person name="Katayama T."/>
            <person name="Oono Y."/>
            <person name="Narumi I."/>
        </authorList>
    </citation>
    <scope>NUCLEOTIDE SEQUENCE [LARGE SCALE GENOMIC DNA]</scope>
    <source>
        <strain evidence="4">ATCC 43672</strain>
    </source>
</reference>
<dbReference type="SMART" id="SM00710">
    <property type="entry name" value="PbH1"/>
    <property type="match status" value="17"/>
</dbReference>
<dbReference type="PANTHER" id="PTHR11319:SF35">
    <property type="entry name" value="OUTER MEMBRANE PROTEIN PMPC-RELATED"/>
    <property type="match status" value="1"/>
</dbReference>
<protein>
    <recommendedName>
        <fullName evidence="5">Polymorphic outer membrane protein</fullName>
    </recommendedName>
</protein>
<comment type="caution">
    <text evidence="3">The sequence shown here is derived from an EMBL/GenBank/DDBJ whole genome shotgun (WGS) entry which is preliminary data.</text>
</comment>
<dbReference type="EMBL" id="BCMS01000001">
    <property type="protein sequence ID" value="GAQ20293.1"/>
    <property type="molecule type" value="Genomic_DNA"/>
</dbReference>
<organism evidence="3 4">
    <name type="scientific">Deinococcus grandis</name>
    <dbReference type="NCBI Taxonomy" id="57498"/>
    <lineage>
        <taxon>Bacteria</taxon>
        <taxon>Thermotogati</taxon>
        <taxon>Deinococcota</taxon>
        <taxon>Deinococci</taxon>
        <taxon>Deinococcales</taxon>
        <taxon>Deinococcaceae</taxon>
        <taxon>Deinococcus</taxon>
    </lineage>
</organism>